<evidence type="ECO:0000313" key="3">
    <source>
        <dbReference type="Proteomes" id="UP000198988"/>
    </source>
</evidence>
<dbReference type="InterPro" id="IPR036249">
    <property type="entry name" value="Thioredoxin-like_sf"/>
</dbReference>
<dbReference type="InterPro" id="IPR002109">
    <property type="entry name" value="Glutaredoxin"/>
</dbReference>
<dbReference type="AlphaFoldDB" id="A0A1H6MAQ8"/>
<proteinExistence type="predicted"/>
<name>A0A1H6MAQ8_9GAMM</name>
<dbReference type="EMBL" id="CDSC02000366">
    <property type="protein sequence ID" value="SEH96007.1"/>
    <property type="molecule type" value="Genomic_DNA"/>
</dbReference>
<dbReference type="PRINTS" id="PR00160">
    <property type="entry name" value="GLUTAREDOXIN"/>
</dbReference>
<evidence type="ECO:0000259" key="1">
    <source>
        <dbReference type="Pfam" id="PF00462"/>
    </source>
</evidence>
<dbReference type="PROSITE" id="PS51354">
    <property type="entry name" value="GLUTAREDOXIN_2"/>
    <property type="match status" value="1"/>
</dbReference>
<evidence type="ECO:0000313" key="2">
    <source>
        <dbReference type="EMBL" id="SEH96007.1"/>
    </source>
</evidence>
<dbReference type="InterPro" id="IPR014025">
    <property type="entry name" value="Glutaredoxin_subgr"/>
</dbReference>
<gene>
    <name evidence="2" type="ORF">BAZSYMA_ACONTIG00088_11</name>
</gene>
<reference evidence="3" key="1">
    <citation type="submission" date="2016-06" db="EMBL/GenBank/DDBJ databases">
        <authorList>
            <person name="Petersen J."/>
            <person name="Sayavedra L."/>
        </authorList>
    </citation>
    <scope>NUCLEOTIDE SEQUENCE [LARGE SCALE GENOMIC DNA]</scope>
    <source>
        <strain evidence="3">BazSymA</strain>
    </source>
</reference>
<dbReference type="Proteomes" id="UP000198988">
    <property type="component" value="Unassembled WGS sequence"/>
</dbReference>
<dbReference type="Pfam" id="PF00462">
    <property type="entry name" value="Glutaredoxin"/>
    <property type="match status" value="1"/>
</dbReference>
<dbReference type="Gene3D" id="3.40.30.10">
    <property type="entry name" value="Glutaredoxin"/>
    <property type="match status" value="1"/>
</dbReference>
<feature type="domain" description="Glutaredoxin" evidence="1">
    <location>
        <begin position="2"/>
        <end position="32"/>
    </location>
</feature>
<dbReference type="SUPFAM" id="SSF52833">
    <property type="entry name" value="Thioredoxin-like"/>
    <property type="match status" value="1"/>
</dbReference>
<organism evidence="2 3">
    <name type="scientific">Bathymodiolus azoricus thioautotrophic gill symbiont</name>
    <dbReference type="NCBI Taxonomy" id="235205"/>
    <lineage>
        <taxon>Bacteria</taxon>
        <taxon>Pseudomonadati</taxon>
        <taxon>Pseudomonadota</taxon>
        <taxon>Gammaproteobacteria</taxon>
        <taxon>sulfur-oxidizing symbionts</taxon>
    </lineage>
</organism>
<sequence>MIDEDRALMAEFSEVTSGARMVPQIVIDDKHIGGFSDLTELHMDGFFD</sequence>
<accession>A0A1H6MAQ8</accession>
<protein>
    <submittedName>
        <fullName evidence="2">[weak similarity to] glutaredoxin 3</fullName>
    </submittedName>
</protein>